<evidence type="ECO:0000313" key="1">
    <source>
        <dbReference type="EMBL" id="AKJ72649.1"/>
    </source>
</evidence>
<organism evidence="1 2">
    <name type="scientific">Gordonia phage GMA2</name>
    <dbReference type="NCBI Taxonomy" id="1647283"/>
    <lineage>
        <taxon>Viruses</taxon>
        <taxon>Duplodnaviria</taxon>
        <taxon>Heunggongvirae</taxon>
        <taxon>Uroviricota</taxon>
        <taxon>Caudoviricetes</taxon>
        <taxon>Gimaduovirus</taxon>
        <taxon>Gimaduovirus GMA2</taxon>
    </lineage>
</organism>
<proteinExistence type="predicted"/>
<dbReference type="Proteomes" id="UP000221359">
    <property type="component" value="Segment"/>
</dbReference>
<sequence>MESTNKKEVISHEYLKLAGSGRHTWTLHSHRLRDLGD</sequence>
<dbReference type="EMBL" id="KR063281">
    <property type="protein sequence ID" value="AKJ72649.1"/>
    <property type="molecule type" value="Genomic_DNA"/>
</dbReference>
<gene>
    <name evidence="1" type="ORF">GMA2_111</name>
</gene>
<reference evidence="1 2" key="1">
    <citation type="journal article" date="2015" name="PLoS ONE">
        <title>Lysis to Kill: Evaluation of the Lytic Abilities, and Genomics of Nine Bacteriophages Infective for Gordonia spp. and Their Potential Use in Activated Sludge Foam Biocontrol.</title>
        <authorList>
            <person name="Dyson Z.A."/>
            <person name="Tucci J."/>
            <person name="Seviour R.J."/>
            <person name="Petrovski S."/>
        </authorList>
    </citation>
    <scope>NUCLEOTIDE SEQUENCE [LARGE SCALE GENOMIC DNA]</scope>
</reference>
<keyword evidence="2" id="KW-1185">Reference proteome</keyword>
<name>A0A0K0N6T6_9CAUD</name>
<accession>A0A0K0N6T6</accession>
<protein>
    <submittedName>
        <fullName evidence="1">Uncharacterized protein</fullName>
    </submittedName>
</protein>
<evidence type="ECO:0000313" key="2">
    <source>
        <dbReference type="Proteomes" id="UP000221359"/>
    </source>
</evidence>